<proteinExistence type="predicted"/>
<reference evidence="2" key="1">
    <citation type="submission" date="2020-05" db="EMBL/GenBank/DDBJ databases">
        <title>WGS assembly of Panicum virgatum.</title>
        <authorList>
            <person name="Lovell J.T."/>
            <person name="Jenkins J."/>
            <person name="Shu S."/>
            <person name="Juenger T.E."/>
            <person name="Schmutz J."/>
        </authorList>
    </citation>
    <scope>NUCLEOTIDE SEQUENCE</scope>
    <source>
        <strain evidence="2">AP13</strain>
    </source>
</reference>
<accession>A0A8T0PT92</accession>
<dbReference type="AlphaFoldDB" id="A0A8T0PT92"/>
<sequence length="447" mass="49650">VVVLGEADKLDDATKIFFSDGDSSALTSQTTLLSLCDRYGVRGAQGVQAGLRRPACQTPPVGSNTICVYAAALETGLHPQRAAWRQPLPPGTYGEPTNRYLIHRFHQLQKYRPLACFLLVCTNNNDGRPAGWHHFQPYIDGGRRLFIGSRSTKAGWKLKFLFLEAPAAMQWKCPVKWGKPRRDAARKVELTDMAIEKLKRMGSVDIMSFLAGREMPVGDQTVLQAAAKLEARDRATSAAPANVRACAGNKRKSPAAAFDALQLWEAISKAREQATMIARLKEELHTAKAWNAQYQKQLTEHGELMSHLCAATLHNKHLKEENARLEMKYVAEREQLIGHLRAASGEVQQLRAEHAAENAQLKQQHAADNAQLKQELAAESAELKEELAAEVEQLKKENYAKGVRDMRQLALDMYPNAIDPSVLSAELLLEPDYYVMGCSSVRAEDSQ</sequence>
<dbReference type="Proteomes" id="UP000823388">
    <property type="component" value="Chromosome 7N"/>
</dbReference>
<evidence type="ECO:0000313" key="2">
    <source>
        <dbReference type="EMBL" id="KAG2565641.1"/>
    </source>
</evidence>
<comment type="caution">
    <text evidence="2">The sequence shown here is derived from an EMBL/GenBank/DDBJ whole genome shotgun (WGS) entry which is preliminary data.</text>
</comment>
<protein>
    <submittedName>
        <fullName evidence="2">Uncharacterized protein</fullName>
    </submittedName>
</protein>
<feature type="coiled-coil region" evidence="1">
    <location>
        <begin position="277"/>
        <end position="397"/>
    </location>
</feature>
<feature type="non-terminal residue" evidence="2">
    <location>
        <position position="1"/>
    </location>
</feature>
<name>A0A8T0PT92_PANVG</name>
<gene>
    <name evidence="2" type="ORF">PVAP13_7NG107468</name>
</gene>
<organism evidence="2 3">
    <name type="scientific">Panicum virgatum</name>
    <name type="common">Blackwell switchgrass</name>
    <dbReference type="NCBI Taxonomy" id="38727"/>
    <lineage>
        <taxon>Eukaryota</taxon>
        <taxon>Viridiplantae</taxon>
        <taxon>Streptophyta</taxon>
        <taxon>Embryophyta</taxon>
        <taxon>Tracheophyta</taxon>
        <taxon>Spermatophyta</taxon>
        <taxon>Magnoliopsida</taxon>
        <taxon>Liliopsida</taxon>
        <taxon>Poales</taxon>
        <taxon>Poaceae</taxon>
        <taxon>PACMAD clade</taxon>
        <taxon>Panicoideae</taxon>
        <taxon>Panicodae</taxon>
        <taxon>Paniceae</taxon>
        <taxon>Panicinae</taxon>
        <taxon>Panicum</taxon>
        <taxon>Panicum sect. Hiantes</taxon>
    </lineage>
</organism>
<keyword evidence="3" id="KW-1185">Reference proteome</keyword>
<dbReference type="EMBL" id="CM029050">
    <property type="protein sequence ID" value="KAG2565641.1"/>
    <property type="molecule type" value="Genomic_DNA"/>
</dbReference>
<evidence type="ECO:0000256" key="1">
    <source>
        <dbReference type="SAM" id="Coils"/>
    </source>
</evidence>
<keyword evidence="1" id="KW-0175">Coiled coil</keyword>
<evidence type="ECO:0000313" key="3">
    <source>
        <dbReference type="Proteomes" id="UP000823388"/>
    </source>
</evidence>